<dbReference type="Gene3D" id="1.25.10.10">
    <property type="entry name" value="Leucine-rich Repeat Variant"/>
    <property type="match status" value="1"/>
</dbReference>
<sequence length="2359" mass="260439">MAVICSADSHLLPLLETLEDSTTSHTEQTDAYLSIANRLSGEDGKEFSVLVGGQFSRLCKAFKGHISNQNSDLSNAALQALGFCLFNNKIASGLSASETEELLSALNCIAVKAADKNTCTRALWVISKQNFPSEEVEKLVPSILSTLESVLNKDVQSLVIEYEALNVVIRLLEQVPTQMTHEAVRWSKLIIPLVVHSAPKVRLRAATSLEIGLPFLLQKQQEVSALTEQLMTSKLVAELQKLFSTKNETYVLKLWPLFVKLLGKTLHRSGSFINSLLQLEELGFRSGSPAVKKIAFIAWKSLIDNFASNPDILCSTKRLKLLMQPLSSIHVRTEALALTKIEVWWYLLMRLGSQLPSHFEQVCLPLLQSALSVEFSSAPATPLRTNNQSMAASTPLQKGSLPFGSPATPKISLNSSLLTSIAFPSVHLLGIEMLLHFMLGPEVVSFAAQHRVVLSLEPLQHPLVSNSSFFCKHAATLLNAVQDGFITIGKDAADAVLNAVWKDMIVFTKAAIDTGNKRERQGSEVLTHLLQALKNIVTSDALQVEKTVSLLEHTIKGLPQKVLGSAAYQVANMDLLNGTPALFLIQLHFHTGLLEKSVTGERFFINFETLVNYALTGPTSPLAFSEAVLGEINRNAKFIENKEHLWRMWSILINPLTERINQTNEVNQGDALEHNFRAVHSALMLPITHIFPVTVFPQPTMKTLLRTWSELYKVFARCAALVATVEENVWCEELCSRILVVLGDLSLNLAMLERIVHVITVIVENFNFSPYTTKFQPKTRTPHTPTDWAKKKREPLGNLNCMLKLLVKLIESFHSLGLEESQLEANAPSLMSTGGSLIGVLSTCICHITLPSVIRTIFTMITKPLSLLIKKTQSESNKVYNGLNSKLEKLLGDVIVCLGSRFSGPYDNDLLETLSPILCLLFLHKNKQTRNQAAQFWNGSFAKATMLTYPEELKPVLSQVKSKTPLLLPGFTFLSEDLSGPHSENTDNSQLEAKISGMEVRSTGKRDSLLARVEETKDKGTPPRPTQAKLKLDFSSPKPKEKLLDEERSVDFVFIPPEAKERVLTEHQKEVLRTKRVDIPTMYNNLDASQDTTLFTQYTQSQENSSEMPTLAEQEEKEPEPKENVPEVLPNENDSSKETKQKDGEHDDDNILDCKRAQTGSIDASAVGETNTDVQNTSNISNSSTSSDMVLGTPPPPVSRRQSFITLEKFNSSMSRSLSPLSNTKFPKAAEVILVPDSQEALVIENAQAAQEKKNMETKASKTEVSKPISKRGRKPKSSLVPEKTEDVKVNSSSESQNKASDAERPENKDWVPDSQTQVLESEVAETVKENNIAKENAEYKENTPPETIHLANSEKSQIPQAISNQVSLRRSSRRQSEILEGVKSIASDKGQKQQRDKVDKMQEKDGLNHDKKDLSETDLGKKVRAATDKQGDEQGESQEMGRSRTRYQTRRSSQGLVLASENSESDNSETREESTKRKRSWRGKIKSIEKDDNVNNSSPLLQENGPKKQKSLEKNNLESGSEMETEVDHSTTKDISSKTYTLIADSTVSDANVCAEVNGTVSEPVKETNKTYDITKGSSQLQSLMTEPTAGDYSTAVSEVFQQSESNLQVSDCFHKRSKRARRSKSCDCCGDASNNKEATYTVLNSSVKPDLIPKKGHSSIVASEMSDTPFDETVFLGPFAVSTPLVGTKDQCFFKPSVTELKSDTESEQENTVIPLNEETKSEVEEITQIFVGTKTVEAPEESMEMVENVEASGEAIKVPKQNIESPEETVETLENEEAPKESKEILEEPMEFLVEKIEASEGTMVTPEEKVEALDKTEVSEGTMVTPEQNVETLDKAEASEGTMVTPEEKVEALDKTEASEGTMVTREQNVEALAKATETPVDSVKPDVAETVENEISEQTIAQGKDSDAECAQQIRDEDKENYVPLENDCIRQLNVTEDIVETKAATASANIDPEMAVASAENNTDEDPLLKPESSHCLQFVDCSSTDVRKETVEDEVFVASEKCAVPDVPENMAMEDKSTEGRADTDSPPKVKGLINFTLANDSPGGNSCWSPSASPSTSILKKGVKRQQENDSPSPLNKIRRVSFANPIYQEGLADDIDRRSPVVRCSSSNNSPSSRSLKLLTSNQPKHNTTPTKGFVSPSSRVLGFKSSKKNLISEMTKESMPSPKESVYPALMNCTTPVDVILPQITSLAWARGLGQLIRAKNIKTIGDLSILTPPEIKALPIRSPKVSTVKKALRVYHEQQTKNKGFDEFALLDEIEKPLNVLEEKTASIDEEKLATVLAELPTPAMDTAPSPDLLSQIAALSRQLSSEDLGKYSASQLFDIQEKLGGMSNCIIRHLQSRWRSPPHENSV</sequence>
<dbReference type="AGR" id="Xenbase:XB-GENE-920162"/>
<evidence type="ECO:0000256" key="4">
    <source>
        <dbReference type="ARBA" id="ARBA00022895"/>
    </source>
</evidence>
<keyword evidence="4" id="KW-0779">Telomere</keyword>
<evidence type="ECO:0000313" key="9">
    <source>
        <dbReference type="Ensembl" id="ENSXETP00000093204"/>
    </source>
</evidence>
<evidence type="ECO:0000256" key="5">
    <source>
        <dbReference type="ARBA" id="ARBA00023242"/>
    </source>
</evidence>
<organism evidence="9">
    <name type="scientific">Xenopus tropicalis</name>
    <name type="common">Western clawed frog</name>
    <name type="synonym">Silurana tropicalis</name>
    <dbReference type="NCBI Taxonomy" id="8364"/>
    <lineage>
        <taxon>Eukaryota</taxon>
        <taxon>Metazoa</taxon>
        <taxon>Chordata</taxon>
        <taxon>Craniata</taxon>
        <taxon>Vertebrata</taxon>
        <taxon>Euteleostomi</taxon>
        <taxon>Amphibia</taxon>
        <taxon>Batrachia</taxon>
        <taxon>Anura</taxon>
        <taxon>Pipoidea</taxon>
        <taxon>Pipidae</taxon>
        <taxon>Xenopodinae</taxon>
        <taxon>Xenopus</taxon>
        <taxon>Silurana</taxon>
    </lineage>
</organism>
<feature type="region of interest" description="Disordered" evidence="7">
    <location>
        <begin position="1099"/>
        <end position="1200"/>
    </location>
</feature>
<dbReference type="Pfam" id="PF12231">
    <property type="entry name" value="Rif1_N"/>
    <property type="match status" value="1"/>
</dbReference>
<feature type="compositionally biased region" description="Low complexity" evidence="7">
    <location>
        <begin position="2054"/>
        <end position="2065"/>
    </location>
</feature>
<feature type="compositionally biased region" description="Polar residues" evidence="7">
    <location>
        <begin position="1099"/>
        <end position="1108"/>
    </location>
</feature>
<feature type="region of interest" description="Disordered" evidence="7">
    <location>
        <begin position="1818"/>
        <end position="1869"/>
    </location>
</feature>
<reference evidence="9" key="2">
    <citation type="submission" date="2020-05" db="UniProtKB">
        <authorList>
            <consortium name="Ensembl"/>
        </authorList>
    </citation>
    <scope>IDENTIFICATION</scope>
</reference>
<dbReference type="OrthoDB" id="5399929at2759"/>
<feature type="region of interest" description="Disordered" evidence="7">
    <location>
        <begin position="1249"/>
        <end position="1539"/>
    </location>
</feature>
<evidence type="ECO:0000256" key="3">
    <source>
        <dbReference type="ARBA" id="ARBA00022454"/>
    </source>
</evidence>
<comment type="subcellular location">
    <subcellularLocation>
        <location evidence="2">Chromosome</location>
        <location evidence="2">Telomere</location>
    </subcellularLocation>
    <subcellularLocation>
        <location evidence="1">Nucleus</location>
    </subcellularLocation>
</comment>
<proteinExistence type="predicted"/>
<dbReference type="Xenbase" id="XB-GENE-920162">
    <property type="gene designation" value="rif1"/>
</dbReference>
<dbReference type="RefSeq" id="XP_017952978.2">
    <property type="nucleotide sequence ID" value="XM_018097489.2"/>
</dbReference>
<feature type="compositionally biased region" description="Basic and acidic residues" evidence="7">
    <location>
        <begin position="1251"/>
        <end position="1265"/>
    </location>
</feature>
<dbReference type="KEGG" id="xtr:100491835"/>
<reference evidence="9" key="1">
    <citation type="journal article" date="2010" name="Science">
        <title>The genome of the Western clawed frog Xenopus tropicalis.</title>
        <authorList>
            <person name="Hellsten U."/>
            <person name="Harland R.M."/>
            <person name="Gilchrist M.J."/>
            <person name="Hendrix D."/>
            <person name="Jurka J."/>
            <person name="Kapitonov V."/>
            <person name="Ovcharenko I."/>
            <person name="Putnam N.H."/>
            <person name="Shu S."/>
            <person name="Taher L."/>
            <person name="Blitz I.L."/>
            <person name="Blumberg B."/>
            <person name="Dichmann D.S."/>
            <person name="Dubchak I."/>
            <person name="Amaya E."/>
            <person name="Detter J.C."/>
            <person name="Fletcher R."/>
            <person name="Gerhard D.S."/>
            <person name="Goodstein D."/>
            <person name="Graves T."/>
            <person name="Grigoriev I.V."/>
            <person name="Grimwood J."/>
            <person name="Kawashima T."/>
            <person name="Lindquist E."/>
            <person name="Lucas S.M."/>
            <person name="Mead P.E."/>
            <person name="Mitros T."/>
            <person name="Ogino H."/>
            <person name="Ohta Y."/>
            <person name="Poliakov A.V."/>
            <person name="Pollet N."/>
            <person name="Robert J."/>
            <person name="Salamov A."/>
            <person name="Sater A.K."/>
            <person name="Schmutz J."/>
            <person name="Terry A."/>
            <person name="Vize P.D."/>
            <person name="Warren W.C."/>
            <person name="Wells D."/>
            <person name="Wills A."/>
            <person name="Wilson R.K."/>
            <person name="Zimmerman L.B."/>
            <person name="Zorn A.M."/>
            <person name="Grainger R."/>
            <person name="Grammer T."/>
            <person name="Khokha M.K."/>
            <person name="Richardson P.M."/>
            <person name="Rokhsar D.S."/>
        </authorList>
    </citation>
    <scope>NUCLEOTIDE SEQUENCE [LARGE SCALE GENOMIC DNA]</scope>
    <source>
        <strain evidence="9">Nigerian</strain>
    </source>
</reference>
<dbReference type="Ensembl" id="ENSXETT00000090742">
    <property type="protein sequence ID" value="ENSXETP00000093204"/>
    <property type="gene ID" value="ENSXETG00000004530"/>
</dbReference>
<feature type="compositionally biased region" description="Basic and acidic residues" evidence="7">
    <location>
        <begin position="1527"/>
        <end position="1537"/>
    </location>
</feature>
<name>A0A6I8SJ33_XENTR</name>
<evidence type="ECO:0000313" key="14">
    <source>
        <dbReference type="Xenbase" id="XB-GENE-920162"/>
    </source>
</evidence>
<reference evidence="11 12" key="3">
    <citation type="submission" date="2025-04" db="UniProtKB">
        <authorList>
            <consortium name="RefSeq"/>
        </authorList>
    </citation>
    <scope>IDENTIFICATION</scope>
    <source>
        <strain evidence="11 12">Nigerian</strain>
        <tissue evidence="11 12">Liver and blood</tissue>
    </source>
</reference>
<dbReference type="Bgee" id="ENSXETG00000004530">
    <property type="expression patterns" value="Expressed in ovary and 15 other cell types or tissues"/>
</dbReference>
<gene>
    <name evidence="9 11 12 13 14" type="primary">rif1</name>
</gene>
<feature type="compositionally biased region" description="Polar residues" evidence="7">
    <location>
        <begin position="2127"/>
        <end position="2148"/>
    </location>
</feature>
<dbReference type="CTD" id="55183"/>
<keyword evidence="5" id="KW-0539">Nucleus</keyword>
<feature type="region of interest" description="Disordered" evidence="7">
    <location>
        <begin position="2111"/>
        <end position="2148"/>
    </location>
</feature>
<dbReference type="GO" id="GO:0140445">
    <property type="term" value="C:chromosome, telomeric repeat region"/>
    <property type="evidence" value="ECO:0000318"/>
    <property type="project" value="GO_Central"/>
</dbReference>
<keyword evidence="10" id="KW-1185">Reference proteome</keyword>
<dbReference type="PANTHER" id="PTHR22928">
    <property type="entry name" value="TELOMERE-ASSOCIATED PROTEIN RIF1"/>
    <property type="match status" value="1"/>
</dbReference>
<keyword evidence="3" id="KW-0158">Chromosome</keyword>
<dbReference type="CDD" id="cd14267">
    <property type="entry name" value="Rif1_CTD_C-II_like"/>
    <property type="match status" value="1"/>
</dbReference>
<protein>
    <submittedName>
        <fullName evidence="9">Replication timing regulatory factor 1</fullName>
    </submittedName>
    <submittedName>
        <fullName evidence="11 12">Telomere-associated protein RIF1 isoform X1</fullName>
    </submittedName>
</protein>
<feature type="compositionally biased region" description="Basic and acidic residues" evidence="7">
    <location>
        <begin position="1326"/>
        <end position="1344"/>
    </location>
</feature>
<keyword evidence="6" id="KW-0131">Cell cycle</keyword>
<evidence type="ECO:0000313" key="10">
    <source>
        <dbReference type="Proteomes" id="UP000008143"/>
    </source>
</evidence>
<evidence type="ECO:0000256" key="7">
    <source>
        <dbReference type="SAM" id="MobiDB-lite"/>
    </source>
</evidence>
<evidence type="ECO:0000256" key="2">
    <source>
        <dbReference type="ARBA" id="ARBA00004574"/>
    </source>
</evidence>
<feature type="compositionally biased region" description="Low complexity" evidence="7">
    <location>
        <begin position="1176"/>
        <end position="1187"/>
    </location>
</feature>
<dbReference type="GeneID" id="100491835"/>
<evidence type="ECO:0000256" key="1">
    <source>
        <dbReference type="ARBA" id="ARBA00004123"/>
    </source>
</evidence>
<dbReference type="GO" id="GO:0005634">
    <property type="term" value="C:nucleus"/>
    <property type="evidence" value="ECO:0000318"/>
    <property type="project" value="GO_Central"/>
</dbReference>
<evidence type="ECO:0000259" key="8">
    <source>
        <dbReference type="Pfam" id="PF12231"/>
    </source>
</evidence>
<evidence type="ECO:0000313" key="11">
    <source>
        <dbReference type="RefSeq" id="XP_004917714.2"/>
    </source>
</evidence>
<dbReference type="PANTHER" id="PTHR22928:SF3">
    <property type="entry name" value="TELOMERE-ASSOCIATED PROTEIN RIF1"/>
    <property type="match status" value="1"/>
</dbReference>
<dbReference type="OMA" id="NMRSTDY"/>
<feature type="compositionally biased region" description="Basic and acidic residues" evidence="7">
    <location>
        <begin position="1850"/>
        <end position="1862"/>
    </location>
</feature>
<dbReference type="RefSeq" id="XP_004917714.2">
    <property type="nucleotide sequence ID" value="XM_004917657.4"/>
</dbReference>
<feature type="region of interest" description="Disordered" evidence="7">
    <location>
        <begin position="2050"/>
        <end position="2084"/>
    </location>
</feature>
<feature type="domain" description="Telomere-associated protein Rif1 N-terminal" evidence="8">
    <location>
        <begin position="23"/>
        <end position="363"/>
    </location>
</feature>
<feature type="compositionally biased region" description="Low complexity" evidence="7">
    <location>
        <begin position="2111"/>
        <end position="2124"/>
    </location>
</feature>
<feature type="compositionally biased region" description="Polar residues" evidence="7">
    <location>
        <begin position="1158"/>
        <end position="1175"/>
    </location>
</feature>
<feature type="compositionally biased region" description="Polar residues" evidence="7">
    <location>
        <begin position="1290"/>
        <end position="1300"/>
    </location>
</feature>
<dbReference type="Proteomes" id="UP000008143">
    <property type="component" value="Chromosome 9"/>
</dbReference>
<dbReference type="GeneTree" id="ENSGT00390000012204"/>
<dbReference type="InterPro" id="IPR011989">
    <property type="entry name" value="ARM-like"/>
</dbReference>
<accession>A0A6I8SJ33</accession>
<dbReference type="InterPro" id="IPR016024">
    <property type="entry name" value="ARM-type_fold"/>
</dbReference>
<feature type="compositionally biased region" description="Polar residues" evidence="7">
    <location>
        <begin position="1354"/>
        <end position="1367"/>
    </location>
</feature>
<evidence type="ECO:0000313" key="13">
    <source>
        <dbReference type="RefSeq" id="XP_031749765.1"/>
    </source>
</evidence>
<feature type="compositionally biased region" description="Basic residues" evidence="7">
    <location>
        <begin position="1477"/>
        <end position="1486"/>
    </location>
</feature>
<evidence type="ECO:0000256" key="6">
    <source>
        <dbReference type="ARBA" id="ARBA00023306"/>
    </source>
</evidence>
<dbReference type="SUPFAM" id="SSF48371">
    <property type="entry name" value="ARM repeat"/>
    <property type="match status" value="1"/>
</dbReference>
<feature type="compositionally biased region" description="Basic and acidic residues" evidence="7">
    <location>
        <begin position="1390"/>
        <end position="1433"/>
    </location>
</feature>
<evidence type="ECO:0000313" key="12">
    <source>
        <dbReference type="RefSeq" id="XP_017952978.2"/>
    </source>
</evidence>
<dbReference type="GO" id="GO:0000723">
    <property type="term" value="P:telomere maintenance"/>
    <property type="evidence" value="ECO:0000318"/>
    <property type="project" value="GO_Central"/>
</dbReference>
<feature type="compositionally biased region" description="Basic and acidic residues" evidence="7">
    <location>
        <begin position="1134"/>
        <end position="1145"/>
    </location>
</feature>
<feature type="compositionally biased region" description="Basic and acidic residues" evidence="7">
    <location>
        <begin position="1301"/>
        <end position="1312"/>
    </location>
</feature>
<dbReference type="RefSeq" id="XP_031749765.1">
    <property type="nucleotide sequence ID" value="XM_031893905.1"/>
</dbReference>
<dbReference type="InterPro" id="IPR022031">
    <property type="entry name" value="Rif1_N"/>
</dbReference>